<dbReference type="SMART" id="SM00220">
    <property type="entry name" value="S_TKc"/>
    <property type="match status" value="1"/>
</dbReference>
<dbReference type="GO" id="GO:0004674">
    <property type="term" value="F:protein serine/threonine kinase activity"/>
    <property type="evidence" value="ECO:0007669"/>
    <property type="project" value="InterPro"/>
</dbReference>
<feature type="domain" description="Protein kinase" evidence="5">
    <location>
        <begin position="1"/>
        <end position="296"/>
    </location>
</feature>
<dbReference type="GO" id="GO:0005776">
    <property type="term" value="C:autophagosome"/>
    <property type="evidence" value="ECO:0007669"/>
    <property type="project" value="TreeGrafter"/>
</dbReference>
<dbReference type="InterPro" id="IPR011989">
    <property type="entry name" value="ARM-like"/>
</dbReference>
<dbReference type="PANTHER" id="PTHR24348">
    <property type="entry name" value="SERINE/THREONINE-PROTEIN KINASE UNC-51-RELATED"/>
    <property type="match status" value="1"/>
</dbReference>
<keyword evidence="4" id="KW-0067">ATP-binding</keyword>
<dbReference type="Gene3D" id="1.25.10.10">
    <property type="entry name" value="Leucine-rich Repeat Variant"/>
    <property type="match status" value="1"/>
</dbReference>
<dbReference type="Gene3D" id="1.10.510.10">
    <property type="entry name" value="Transferase(Phosphotransferase) domain 1"/>
    <property type="match status" value="1"/>
</dbReference>
<dbReference type="GO" id="GO:0005524">
    <property type="term" value="F:ATP binding"/>
    <property type="evidence" value="ECO:0007669"/>
    <property type="project" value="UniProtKB-KW"/>
</dbReference>
<reference evidence="6 7" key="1">
    <citation type="submission" date="2019-03" db="EMBL/GenBank/DDBJ databases">
        <title>Single cell metagenomics reveals metabolic interactions within the superorganism composed of flagellate Streblomastix strix and complex community of Bacteroidetes bacteria on its surface.</title>
        <authorList>
            <person name="Treitli S.C."/>
            <person name="Kolisko M."/>
            <person name="Husnik F."/>
            <person name="Keeling P."/>
            <person name="Hampl V."/>
        </authorList>
    </citation>
    <scope>NUCLEOTIDE SEQUENCE [LARGE SCALE GENOMIC DNA]</scope>
    <source>
        <strain evidence="6">ST1C</strain>
    </source>
</reference>
<dbReference type="Proteomes" id="UP000324800">
    <property type="component" value="Unassembled WGS sequence"/>
</dbReference>
<dbReference type="InterPro" id="IPR011009">
    <property type="entry name" value="Kinase-like_dom_sf"/>
</dbReference>
<evidence type="ECO:0000256" key="4">
    <source>
        <dbReference type="ARBA" id="ARBA00022840"/>
    </source>
</evidence>
<dbReference type="GO" id="GO:0005829">
    <property type="term" value="C:cytosol"/>
    <property type="evidence" value="ECO:0007669"/>
    <property type="project" value="TreeGrafter"/>
</dbReference>
<proteinExistence type="predicted"/>
<dbReference type="EMBL" id="SNRW01007817">
    <property type="protein sequence ID" value="KAA6380572.1"/>
    <property type="molecule type" value="Genomic_DNA"/>
</dbReference>
<evidence type="ECO:0000313" key="7">
    <source>
        <dbReference type="Proteomes" id="UP000324800"/>
    </source>
</evidence>
<organism evidence="6 7">
    <name type="scientific">Streblomastix strix</name>
    <dbReference type="NCBI Taxonomy" id="222440"/>
    <lineage>
        <taxon>Eukaryota</taxon>
        <taxon>Metamonada</taxon>
        <taxon>Preaxostyla</taxon>
        <taxon>Oxymonadida</taxon>
        <taxon>Streblomastigidae</taxon>
        <taxon>Streblomastix</taxon>
    </lineage>
</organism>
<dbReference type="AlphaFoldDB" id="A0A5J4VDP6"/>
<gene>
    <name evidence="6" type="ORF">EZS28_023902</name>
</gene>
<dbReference type="GO" id="GO:0000407">
    <property type="term" value="C:phagophore assembly site"/>
    <property type="evidence" value="ECO:0007669"/>
    <property type="project" value="TreeGrafter"/>
</dbReference>
<dbReference type="InterPro" id="IPR000719">
    <property type="entry name" value="Prot_kinase_dom"/>
</dbReference>
<keyword evidence="3" id="KW-0418">Kinase</keyword>
<protein>
    <recommendedName>
        <fullName evidence="5">Protein kinase domain-containing protein</fullName>
    </recommendedName>
</protein>
<dbReference type="InterPro" id="IPR045269">
    <property type="entry name" value="Atg1-like"/>
</dbReference>
<dbReference type="PANTHER" id="PTHR24348:SF22">
    <property type="entry name" value="NON-SPECIFIC SERINE_THREONINE PROTEIN KINASE"/>
    <property type="match status" value="1"/>
</dbReference>
<accession>A0A5J4VDP6</accession>
<dbReference type="GO" id="GO:0000045">
    <property type="term" value="P:autophagosome assembly"/>
    <property type="evidence" value="ECO:0007669"/>
    <property type="project" value="TreeGrafter"/>
</dbReference>
<dbReference type="GO" id="GO:0016020">
    <property type="term" value="C:membrane"/>
    <property type="evidence" value="ECO:0007669"/>
    <property type="project" value="TreeGrafter"/>
</dbReference>
<sequence length="485" mass="56349">MKRVQYVNVNEKAVADEEINHLRFAQSKYTVKLIGTFIFDVDMCILQEYCSGGNLRQLIEKMKLWTPLERKIRSLIYMYQLLSGLNFIHSINLAHRDLKPENIFIDKYGRRNEFESRLQQFEQRNNVSSQIVMSGQYDIERENVSQDLTQIIHLDYRKIAEDLNKPFIGDERMKKQFLQQQQDHCIKIVQKYNEREDNEGRLKLINSGIALSLIKIFETQDLRTITQPISQAYFVITAPANQEIQQKLTKMKPFAGLVRILDHSDRQVVENSLSSLTNIIIGGSVIPPKTSYHPYYDAMMGCDGISKVFEIFQGNESKFQKSRSAICIGYLLRCREIDEQMRKDIISYYKFIICDPFDCIRNTVRIALRGLANSTINRREIFGNDLLKTITSNIRQPIEGSDERKNEIKLQCEGSCMILYALFYDGQDNEGRWQSINTGVLDALLRMFETRDLKLITHTNSEAFLKLTLTNTDNLTLILKANPDI</sequence>
<dbReference type="CDD" id="cd00180">
    <property type="entry name" value="PKc"/>
    <property type="match status" value="1"/>
</dbReference>
<comment type="caution">
    <text evidence="6">The sequence shown here is derived from an EMBL/GenBank/DDBJ whole genome shotgun (WGS) entry which is preliminary data.</text>
</comment>
<dbReference type="Pfam" id="PF00069">
    <property type="entry name" value="Pkinase"/>
    <property type="match status" value="1"/>
</dbReference>
<dbReference type="GO" id="GO:0010506">
    <property type="term" value="P:regulation of autophagy"/>
    <property type="evidence" value="ECO:0007669"/>
    <property type="project" value="InterPro"/>
</dbReference>
<dbReference type="InterPro" id="IPR008271">
    <property type="entry name" value="Ser/Thr_kinase_AS"/>
</dbReference>
<evidence type="ECO:0000256" key="3">
    <source>
        <dbReference type="ARBA" id="ARBA00022777"/>
    </source>
</evidence>
<dbReference type="SUPFAM" id="SSF48371">
    <property type="entry name" value="ARM repeat"/>
    <property type="match status" value="1"/>
</dbReference>
<name>A0A5J4VDP6_9EUKA</name>
<dbReference type="PROSITE" id="PS50011">
    <property type="entry name" value="PROTEIN_KINASE_DOM"/>
    <property type="match status" value="1"/>
</dbReference>
<dbReference type="SUPFAM" id="SSF56112">
    <property type="entry name" value="Protein kinase-like (PK-like)"/>
    <property type="match status" value="1"/>
</dbReference>
<keyword evidence="1" id="KW-0808">Transferase</keyword>
<dbReference type="InterPro" id="IPR016024">
    <property type="entry name" value="ARM-type_fold"/>
</dbReference>
<dbReference type="PROSITE" id="PS00108">
    <property type="entry name" value="PROTEIN_KINASE_ST"/>
    <property type="match status" value="1"/>
</dbReference>
<evidence type="ECO:0000259" key="5">
    <source>
        <dbReference type="PROSITE" id="PS50011"/>
    </source>
</evidence>
<keyword evidence="2" id="KW-0547">Nucleotide-binding</keyword>
<evidence type="ECO:0000256" key="2">
    <source>
        <dbReference type="ARBA" id="ARBA00022741"/>
    </source>
</evidence>
<evidence type="ECO:0000256" key="1">
    <source>
        <dbReference type="ARBA" id="ARBA00022679"/>
    </source>
</evidence>
<evidence type="ECO:0000313" key="6">
    <source>
        <dbReference type="EMBL" id="KAA6380572.1"/>
    </source>
</evidence>